<evidence type="ECO:0000259" key="15">
    <source>
        <dbReference type="PROSITE" id="PS00623"/>
    </source>
</evidence>
<keyword evidence="13 14" id="KW-0274">FAD</keyword>
<dbReference type="EMBL" id="JANBPK010001588">
    <property type="protein sequence ID" value="KAJ2921507.1"/>
    <property type="molecule type" value="Genomic_DNA"/>
</dbReference>
<evidence type="ECO:0000256" key="3">
    <source>
        <dbReference type="ARBA" id="ARBA00010790"/>
    </source>
</evidence>
<accession>A0A9W8IR94</accession>
<evidence type="ECO:0000256" key="4">
    <source>
        <dbReference type="ARBA" id="ARBA00011245"/>
    </source>
</evidence>
<dbReference type="GO" id="GO:0005576">
    <property type="term" value="C:extracellular region"/>
    <property type="evidence" value="ECO:0007669"/>
    <property type="project" value="UniProtKB-SubCell"/>
</dbReference>
<keyword evidence="6" id="KW-0964">Secreted</keyword>
<evidence type="ECO:0000256" key="2">
    <source>
        <dbReference type="ARBA" id="ARBA00004613"/>
    </source>
</evidence>
<proteinExistence type="inferred from homology"/>
<dbReference type="EC" id="1.1.99.29" evidence="5"/>
<evidence type="ECO:0000256" key="8">
    <source>
        <dbReference type="ARBA" id="ARBA00033986"/>
    </source>
</evidence>
<keyword evidence="18" id="KW-1185">Reference proteome</keyword>
<dbReference type="PROSITE" id="PS00624">
    <property type="entry name" value="GMC_OXRED_2"/>
    <property type="match status" value="1"/>
</dbReference>
<dbReference type="SUPFAM" id="SSF54373">
    <property type="entry name" value="FAD-linked reductases, C-terminal domain"/>
    <property type="match status" value="1"/>
</dbReference>
<dbReference type="PROSITE" id="PS00623">
    <property type="entry name" value="GMC_OXRED_1"/>
    <property type="match status" value="1"/>
</dbReference>
<comment type="function">
    <text evidence="7">Catalyzes the single-oxidation or sequential double oxidation reaction of carbohydrates primarily at carbon-2 and/or carbon-3 with the concomitant reduction of the flavin. The enzyme exhibits a broad sugar substrate specificity, oxidizing different aldopyranoses to the corresponding C-1, C-2, C-3 or C-1,2, C-2,3 and C-3,4 (di)dehydro sugars with substrate-specific regioselectivity. Accepts only a narrow range of electron acceptors such as substituted benzoquinones and complexed metal ions and reacts extremely slowly with O(2) as acceptor. May play a role in the natural recycling of plant matter by oxidizing all major monosaccharides in lignocellulose and by reducing quinone compounds or reactive radical species generated during lignin depolymerization.</text>
</comment>
<feature type="binding site" evidence="13">
    <location>
        <position position="111"/>
    </location>
    <ligand>
        <name>FAD</name>
        <dbReference type="ChEBI" id="CHEBI:57692"/>
    </ligand>
</feature>
<evidence type="ECO:0000256" key="6">
    <source>
        <dbReference type="ARBA" id="ARBA00022525"/>
    </source>
</evidence>
<name>A0A9W8IR94_9AGAR</name>
<sequence>MILRTGCPTYSSFPAAPTMDHPGETYDIIFVGGGAAGCVAAGQLAAANPGLKVLIIEAGPHSLNVDTHVQPVRYLGNLLNANKLRKSFTLHVAQPSEAVANRKIVVPSGRVLGGGSSVNFMVYTRASASDYDTWERVHENPGWGSKDLIPLLKQIETYTLPTSNSTHGTEGPIRISYPTDSLNVAQQFLEVVAKYDKDRPVTDDWNDFKTGDAYGKWPKYVDDKTGRRSDTAHHFIYNQAENKNLTVLTESRGVRVVFEGTRAVGVEFITGDANSPSQAFASKLVVLSAGAFASPAILERSGIGAPDVLHKNGIAQLVNLPGVGERYNDHNIVLTHYAASPEADSVDPAVHGPEDALAASTGSVHIAHGLDPYGPLNFIHSYLDEEADVAVYRWMYKHLREIARRMPFYRGEILDCHPTFPAGSGATCKPENDPVGIDAPKLVYTVEDDAAIDDYHRRMIATAWHALGTCAMKPRDKGGVVDSRLNVYGTTQLKIADLSICPENVGANTYNTALAVGAKAAVLIAEDLGLNLGNSKCSL</sequence>
<evidence type="ECO:0000256" key="11">
    <source>
        <dbReference type="ARBA" id="ARBA00034050"/>
    </source>
</evidence>
<evidence type="ECO:0000256" key="12">
    <source>
        <dbReference type="ARBA" id="ARBA00034059"/>
    </source>
</evidence>
<organism evidence="17 18">
    <name type="scientific">Candolleomyces eurysporus</name>
    <dbReference type="NCBI Taxonomy" id="2828524"/>
    <lineage>
        <taxon>Eukaryota</taxon>
        <taxon>Fungi</taxon>
        <taxon>Dikarya</taxon>
        <taxon>Basidiomycota</taxon>
        <taxon>Agaricomycotina</taxon>
        <taxon>Agaricomycetes</taxon>
        <taxon>Agaricomycetidae</taxon>
        <taxon>Agaricales</taxon>
        <taxon>Agaricineae</taxon>
        <taxon>Psathyrellaceae</taxon>
        <taxon>Candolleomyces</taxon>
    </lineage>
</organism>
<dbReference type="Proteomes" id="UP001140091">
    <property type="component" value="Unassembled WGS sequence"/>
</dbReference>
<feature type="binding site" evidence="13">
    <location>
        <begin position="119"/>
        <end position="122"/>
    </location>
    <ligand>
        <name>FAD</name>
        <dbReference type="ChEBI" id="CHEBI:57692"/>
    </ligand>
</feature>
<dbReference type="OrthoDB" id="269227at2759"/>
<feature type="non-terminal residue" evidence="17">
    <location>
        <position position="539"/>
    </location>
</feature>
<reference evidence="17" key="1">
    <citation type="submission" date="2022-06" db="EMBL/GenBank/DDBJ databases">
        <title>Genome Sequence of Candolleomyces eurysporus.</title>
        <authorList>
            <person name="Buettner E."/>
        </authorList>
    </citation>
    <scope>NUCLEOTIDE SEQUENCE</scope>
    <source>
        <strain evidence="17">VTCC 930004</strain>
    </source>
</reference>
<dbReference type="PANTHER" id="PTHR11552:SF78">
    <property type="entry name" value="GLUCOSE-METHANOL-CHOLINE OXIDOREDUCTASE N-TERMINAL DOMAIN-CONTAINING PROTEIN"/>
    <property type="match status" value="1"/>
</dbReference>
<dbReference type="PANTHER" id="PTHR11552">
    <property type="entry name" value="GLUCOSE-METHANOL-CHOLINE GMC OXIDOREDUCTASE"/>
    <property type="match status" value="1"/>
</dbReference>
<dbReference type="InterPro" id="IPR007867">
    <property type="entry name" value="GMC_OxRtase_C"/>
</dbReference>
<keyword evidence="14" id="KW-0285">Flavoprotein</keyword>
<comment type="catalytic activity">
    <reaction evidence="10">
        <text>pyranose + acceptor = pyranos-3-ulose + reduced acceptor.</text>
        <dbReference type="EC" id="1.1.99.29"/>
    </reaction>
</comment>
<dbReference type="Gene3D" id="3.50.50.60">
    <property type="entry name" value="FAD/NAD(P)-binding domain"/>
    <property type="match status" value="3"/>
</dbReference>
<comment type="catalytic activity">
    <reaction evidence="12">
        <text>a pyranoside + acceptor = a pyranosid-3,4-diulose + reduced acceptor.</text>
        <dbReference type="EC" id="1.1.99.29"/>
    </reaction>
</comment>
<dbReference type="AlphaFoldDB" id="A0A9W8IR94"/>
<evidence type="ECO:0000256" key="5">
    <source>
        <dbReference type="ARBA" id="ARBA00013177"/>
    </source>
</evidence>
<evidence type="ECO:0000256" key="1">
    <source>
        <dbReference type="ARBA" id="ARBA00001974"/>
    </source>
</evidence>
<dbReference type="SUPFAM" id="SSF51905">
    <property type="entry name" value="FAD/NAD(P)-binding domain"/>
    <property type="match status" value="1"/>
</dbReference>
<comment type="cofactor">
    <cofactor evidence="1 13">
        <name>FAD</name>
        <dbReference type="ChEBI" id="CHEBI:57692"/>
    </cofactor>
</comment>
<feature type="binding site" evidence="13">
    <location>
        <begin position="464"/>
        <end position="465"/>
    </location>
    <ligand>
        <name>FAD</name>
        <dbReference type="ChEBI" id="CHEBI:57692"/>
    </ligand>
</feature>
<dbReference type="Pfam" id="PF00732">
    <property type="entry name" value="GMC_oxred_N"/>
    <property type="match status" value="1"/>
</dbReference>
<dbReference type="Pfam" id="PF05199">
    <property type="entry name" value="GMC_oxred_C"/>
    <property type="match status" value="1"/>
</dbReference>
<comment type="subunit">
    <text evidence="4">Monomer.</text>
</comment>
<dbReference type="GO" id="GO:0050660">
    <property type="term" value="F:flavin adenine dinucleotide binding"/>
    <property type="evidence" value="ECO:0007669"/>
    <property type="project" value="InterPro"/>
</dbReference>
<evidence type="ECO:0000256" key="9">
    <source>
        <dbReference type="ARBA" id="ARBA00034010"/>
    </source>
</evidence>
<comment type="catalytic activity">
    <reaction evidence="8">
        <text>pyranose + acceptor = pyranos-2-ulose + reduced acceptor.</text>
        <dbReference type="EC" id="1.1.99.29"/>
    </reaction>
</comment>
<evidence type="ECO:0000256" key="13">
    <source>
        <dbReference type="PIRSR" id="PIRSR000137-2"/>
    </source>
</evidence>
<evidence type="ECO:0000259" key="16">
    <source>
        <dbReference type="PROSITE" id="PS00624"/>
    </source>
</evidence>
<evidence type="ECO:0000313" key="17">
    <source>
        <dbReference type="EMBL" id="KAJ2921507.1"/>
    </source>
</evidence>
<evidence type="ECO:0000256" key="7">
    <source>
        <dbReference type="ARBA" id="ARBA00024699"/>
    </source>
</evidence>
<feature type="domain" description="Glucose-methanol-choline oxidoreductase N-terminal" evidence="16">
    <location>
        <begin position="290"/>
        <end position="304"/>
    </location>
</feature>
<dbReference type="GO" id="GO:0033718">
    <property type="term" value="F:pyranose dehydrogenase (acceptor) activity"/>
    <property type="evidence" value="ECO:0007669"/>
    <property type="project" value="UniProtKB-EC"/>
</dbReference>
<comment type="similarity">
    <text evidence="3 14">Belongs to the GMC oxidoreductase family.</text>
</comment>
<comment type="catalytic activity">
    <reaction evidence="9">
        <text>pyranose + acceptor = pyranos-2,3-diulose + reduced acceptor.</text>
        <dbReference type="EC" id="1.1.99.29"/>
    </reaction>
</comment>
<dbReference type="InterPro" id="IPR012132">
    <property type="entry name" value="GMC_OxRdtase"/>
</dbReference>
<comment type="catalytic activity">
    <reaction evidence="11">
        <text>a pyranoside + acceptor = a pyranosid-3-ulose + reduced acceptor.</text>
        <dbReference type="EC" id="1.1.99.29"/>
    </reaction>
</comment>
<evidence type="ECO:0000256" key="14">
    <source>
        <dbReference type="RuleBase" id="RU003968"/>
    </source>
</evidence>
<dbReference type="InterPro" id="IPR036188">
    <property type="entry name" value="FAD/NAD-bd_sf"/>
</dbReference>
<dbReference type="InterPro" id="IPR000172">
    <property type="entry name" value="GMC_OxRdtase_N"/>
</dbReference>
<gene>
    <name evidence="17" type="ORF">H1R20_g15586</name>
</gene>
<dbReference type="PIRSF" id="PIRSF000137">
    <property type="entry name" value="Alcohol_oxidase"/>
    <property type="match status" value="1"/>
</dbReference>
<evidence type="ECO:0000256" key="10">
    <source>
        <dbReference type="ARBA" id="ARBA00034029"/>
    </source>
</evidence>
<feature type="domain" description="Glucose-methanol-choline oxidoreductase N-terminal" evidence="15">
    <location>
        <begin position="109"/>
        <end position="132"/>
    </location>
</feature>
<comment type="caution">
    <text evidence="17">The sequence shown here is derived from an EMBL/GenBank/DDBJ whole genome shotgun (WGS) entry which is preliminary data.</text>
</comment>
<comment type="subcellular location">
    <subcellularLocation>
        <location evidence="2">Secreted</location>
    </subcellularLocation>
</comment>
<protein>
    <recommendedName>
        <fullName evidence="5">pyranose dehydrogenase (acceptor)</fullName>
        <ecNumber evidence="5">1.1.99.29</ecNumber>
    </recommendedName>
</protein>
<evidence type="ECO:0000313" key="18">
    <source>
        <dbReference type="Proteomes" id="UP001140091"/>
    </source>
</evidence>